<dbReference type="PROSITE" id="PS51037">
    <property type="entry name" value="YEATS"/>
    <property type="match status" value="1"/>
</dbReference>
<keyword evidence="1 2" id="KW-0539">Nucleus</keyword>
<dbReference type="InterPro" id="IPR055129">
    <property type="entry name" value="YEATS_dom"/>
</dbReference>
<comment type="subcellular location">
    <subcellularLocation>
        <location evidence="2">Nucleus</location>
    </subcellularLocation>
</comment>
<dbReference type="AlphaFoldDB" id="A0A4R0S2X1"/>
<evidence type="ECO:0000256" key="1">
    <source>
        <dbReference type="ARBA" id="ARBA00023242"/>
    </source>
</evidence>
<evidence type="ECO:0000256" key="3">
    <source>
        <dbReference type="SAM" id="MobiDB-lite"/>
    </source>
</evidence>
<feature type="region of interest" description="Disordered" evidence="3">
    <location>
        <begin position="1"/>
        <end position="30"/>
    </location>
</feature>
<sequence length="943" mass="103653">MSSYSGSDEDYVAAERPAKRQRLDPSPPSSRQILLEEIDLDIALRERLAQTIQSRITWALLLQEHTSKALHNPGLDSDDTIFRDTSLDALEAAEATSSVLFSRSVRRTTRAASITSTPVVDTPPINNLPPPPPEPIHRTRGAHRTVRAPPKKLLFLRNNASSPPQIVKLACPDCARTDFSSLQGLLNHCRLRHHREFGSHDECVQSAAVLIEGEEQKNWVVANGTEVAGISLPGLRRLFEIAVGTHGTTLSPAAPPAMPQAVLEPVTEDVDETPLPTPDEAQLLPSSSLLTRTLGLHEDSPALAPFLGRKAKQRQIHIYEAEDVIDLFSTQDQPSRAERWHTHYAGRSQAVDTLEPNKPEPEPPSPPSSPATSRQPHEVPSPQRSILHGAGSRFHILARVSVEDESFWIPPDKRLPSTPHHTHRWRLSVSSPSYSLPLISFLDKITVKCLSDPPPSTLSRPLIIEGPPFVITSTTDRPFLASLEFSWAAPDRNASMTVEHWVELDPLHLTTPVAGDQQVFDVELDRNTELLAARDEGATVSWETLFALPPVDEGTTSSGHHELLSNEAPTNLSVEGVHIQDQKRTPPDVKGRLNREMPYHMAATPMQFLNLVHGRRKAVEWARARVLHDAYNKSCVEDASKGNLSDGPTRATLSTADVYRWLDSEGHFPRNVNRKISPPPPQRRRTNNSNSNKDEMATFSSTRSATYCHRCGLHIQHHPGHQAVRASSGDVKQEEPSVSVGVSSGPTACSVFVTDPAPVPVLDVTQVLNKTWMRRADDVADAHSQYPWTADALLAVADPSLVVAIQDLLRSWKLTSPTSIGNGLGPNGRKSEPARSEMEAALAPAAILSLLVRLMAKRLLRRGVEGYRDDEKSNLVTPQPRRGAGKASGKEKDQTSMGMARRLLTPAHILRTVAQRGGGHEDDEHERAIAAIVIGRLGNRDEI</sequence>
<feature type="region of interest" description="Disordered" evidence="3">
    <location>
        <begin position="870"/>
        <end position="899"/>
    </location>
</feature>
<dbReference type="Proteomes" id="UP000292702">
    <property type="component" value="Unassembled WGS sequence"/>
</dbReference>
<reference evidence="5 6" key="1">
    <citation type="submission" date="2018-11" db="EMBL/GenBank/DDBJ databases">
        <title>Genome assembly of Steccherinum ochraceum LE-BIN_3174, the white-rot fungus of the Steccherinaceae family (The Residual Polyporoid clade, Polyporales, Basidiomycota).</title>
        <authorList>
            <person name="Fedorova T.V."/>
            <person name="Glazunova O.A."/>
            <person name="Landesman E.O."/>
            <person name="Moiseenko K.V."/>
            <person name="Psurtseva N.V."/>
            <person name="Savinova O.S."/>
            <person name="Shakhova N.V."/>
            <person name="Tyazhelova T.V."/>
            <person name="Vasina D.V."/>
        </authorList>
    </citation>
    <scope>NUCLEOTIDE SEQUENCE [LARGE SCALE GENOMIC DNA]</scope>
    <source>
        <strain evidence="5 6">LE-BIN_3174</strain>
    </source>
</reference>
<dbReference type="InterPro" id="IPR055127">
    <property type="entry name" value="YEATS2_3HBD"/>
</dbReference>
<feature type="domain" description="YEATS" evidence="4">
    <location>
        <begin position="390"/>
        <end position="534"/>
    </location>
</feature>
<evidence type="ECO:0000313" key="6">
    <source>
        <dbReference type="Proteomes" id="UP000292702"/>
    </source>
</evidence>
<dbReference type="Gene3D" id="2.60.40.1970">
    <property type="entry name" value="YEATS domain"/>
    <property type="match status" value="1"/>
</dbReference>
<evidence type="ECO:0000256" key="2">
    <source>
        <dbReference type="PROSITE-ProRule" id="PRU00376"/>
    </source>
</evidence>
<dbReference type="InterPro" id="IPR038704">
    <property type="entry name" value="YEAST_sf"/>
</dbReference>
<name>A0A4R0S2X1_9APHY</name>
<evidence type="ECO:0000259" key="4">
    <source>
        <dbReference type="PROSITE" id="PS51037"/>
    </source>
</evidence>
<dbReference type="GO" id="GO:0005634">
    <property type="term" value="C:nucleus"/>
    <property type="evidence" value="ECO:0007669"/>
    <property type="project" value="UniProtKB-SubCell"/>
</dbReference>
<dbReference type="STRING" id="92696.A0A4R0S2X1"/>
<protein>
    <recommendedName>
        <fullName evidence="4">YEATS domain-containing protein</fullName>
    </recommendedName>
</protein>
<dbReference type="OrthoDB" id="1741717at2759"/>
<dbReference type="InterPro" id="IPR058706">
    <property type="entry name" value="zf-C2H2_AHC1-like"/>
</dbReference>
<feature type="region of interest" description="Disordered" evidence="3">
    <location>
        <begin position="112"/>
        <end position="142"/>
    </location>
</feature>
<gene>
    <name evidence="5" type="ORF">EIP91_001172</name>
</gene>
<feature type="region of interest" description="Disordered" evidence="3">
    <location>
        <begin position="668"/>
        <end position="697"/>
    </location>
</feature>
<dbReference type="Pfam" id="PF25909">
    <property type="entry name" value="zf-C2H2_AHC1"/>
    <property type="match status" value="1"/>
</dbReference>
<accession>A0A4R0S2X1</accession>
<proteinExistence type="predicted"/>
<dbReference type="EMBL" id="RWJN01000013">
    <property type="protein sequence ID" value="TCD70864.1"/>
    <property type="molecule type" value="Genomic_DNA"/>
</dbReference>
<comment type="caution">
    <text evidence="5">The sequence shown here is derived from an EMBL/GenBank/DDBJ whole genome shotgun (WGS) entry which is preliminary data.</text>
</comment>
<dbReference type="Pfam" id="PF22951">
    <property type="entry name" value="3HBD"/>
    <property type="match status" value="1"/>
</dbReference>
<feature type="region of interest" description="Disordered" evidence="3">
    <location>
        <begin position="347"/>
        <end position="386"/>
    </location>
</feature>
<organism evidence="5 6">
    <name type="scientific">Steccherinum ochraceum</name>
    <dbReference type="NCBI Taxonomy" id="92696"/>
    <lineage>
        <taxon>Eukaryota</taxon>
        <taxon>Fungi</taxon>
        <taxon>Dikarya</taxon>
        <taxon>Basidiomycota</taxon>
        <taxon>Agaricomycotina</taxon>
        <taxon>Agaricomycetes</taxon>
        <taxon>Polyporales</taxon>
        <taxon>Steccherinaceae</taxon>
        <taxon>Steccherinum</taxon>
    </lineage>
</organism>
<keyword evidence="6" id="KW-1185">Reference proteome</keyword>
<evidence type="ECO:0000313" key="5">
    <source>
        <dbReference type="EMBL" id="TCD70864.1"/>
    </source>
</evidence>